<protein>
    <submittedName>
        <fullName evidence="2">Glycerophosphodiester phosphodiesterase</fullName>
    </submittedName>
</protein>
<comment type="caution">
    <text evidence="2">The sequence shown here is derived from an EMBL/GenBank/DDBJ whole genome shotgun (WGS) entry which is preliminary data.</text>
</comment>
<dbReference type="AlphaFoldDB" id="A0A202ECF7"/>
<dbReference type="EMBL" id="MWPH01000001">
    <property type="protein sequence ID" value="OVE85921.1"/>
    <property type="molecule type" value="Genomic_DNA"/>
</dbReference>
<proteinExistence type="predicted"/>
<reference evidence="2 3" key="1">
    <citation type="submission" date="2017-02" db="EMBL/GenBank/DDBJ databases">
        <title>Natronthermophilus aegyptiacus gen. nov.,sp. nov., an aerobic, extremely halophilic alkalithermophilic archaeon isolated from the athalassohaline Wadi An Natrun, Egypt.</title>
        <authorList>
            <person name="Zhao B."/>
        </authorList>
    </citation>
    <scope>NUCLEOTIDE SEQUENCE [LARGE SCALE GENOMIC DNA]</scope>
    <source>
        <strain evidence="2 3">CGMCC 1.3597</strain>
    </source>
</reference>
<organism evidence="2 3">
    <name type="scientific">Natronolimnobius baerhuensis</name>
    <dbReference type="NCBI Taxonomy" id="253108"/>
    <lineage>
        <taxon>Archaea</taxon>
        <taxon>Methanobacteriati</taxon>
        <taxon>Methanobacteriota</taxon>
        <taxon>Stenosarchaea group</taxon>
        <taxon>Halobacteria</taxon>
        <taxon>Halobacteriales</taxon>
        <taxon>Natrialbaceae</taxon>
        <taxon>Natronolimnobius</taxon>
    </lineage>
</organism>
<name>A0A202ECF7_9EURY</name>
<dbReference type="OrthoDB" id="19020at2157"/>
<accession>A0A202ECF7</accession>
<dbReference type="Pfam" id="PF03009">
    <property type="entry name" value="GDPD"/>
    <property type="match status" value="1"/>
</dbReference>
<dbReference type="InterPro" id="IPR030395">
    <property type="entry name" value="GP_PDE_dom"/>
</dbReference>
<evidence type="ECO:0000313" key="2">
    <source>
        <dbReference type="EMBL" id="OVE85921.1"/>
    </source>
</evidence>
<dbReference type="PANTHER" id="PTHR46211">
    <property type="entry name" value="GLYCEROPHOSPHORYL DIESTER PHOSPHODIESTERASE"/>
    <property type="match status" value="1"/>
</dbReference>
<dbReference type="PANTHER" id="PTHR46211:SF14">
    <property type="entry name" value="GLYCEROPHOSPHODIESTER PHOSPHODIESTERASE"/>
    <property type="match status" value="1"/>
</dbReference>
<keyword evidence="3" id="KW-1185">Reference proteome</keyword>
<dbReference type="Proteomes" id="UP000196084">
    <property type="component" value="Unassembled WGS sequence"/>
</dbReference>
<dbReference type="PROSITE" id="PS51704">
    <property type="entry name" value="GP_PDE"/>
    <property type="match status" value="1"/>
</dbReference>
<evidence type="ECO:0000313" key="3">
    <source>
        <dbReference type="Proteomes" id="UP000196084"/>
    </source>
</evidence>
<dbReference type="SUPFAM" id="SSF51695">
    <property type="entry name" value="PLC-like phosphodiesterases"/>
    <property type="match status" value="1"/>
</dbReference>
<gene>
    <name evidence="2" type="ORF">B2G88_03680</name>
</gene>
<dbReference type="GO" id="GO:0008081">
    <property type="term" value="F:phosphoric diester hydrolase activity"/>
    <property type="evidence" value="ECO:0007669"/>
    <property type="project" value="InterPro"/>
</dbReference>
<dbReference type="RefSeq" id="WP_054862022.1">
    <property type="nucleotide sequence ID" value="NZ_MWPH01000001.1"/>
</dbReference>
<dbReference type="CDD" id="cd08556">
    <property type="entry name" value="GDPD"/>
    <property type="match status" value="1"/>
</dbReference>
<dbReference type="InterPro" id="IPR017946">
    <property type="entry name" value="PLC-like_Pdiesterase_TIM-brl"/>
</dbReference>
<evidence type="ECO:0000259" key="1">
    <source>
        <dbReference type="PROSITE" id="PS51704"/>
    </source>
</evidence>
<feature type="domain" description="GP-PDE" evidence="1">
    <location>
        <begin position="1"/>
        <end position="221"/>
    </location>
</feature>
<dbReference type="Gene3D" id="3.20.20.190">
    <property type="entry name" value="Phosphatidylinositol (PI) phosphodiesterase"/>
    <property type="match status" value="1"/>
</dbReference>
<dbReference type="GO" id="GO:0006629">
    <property type="term" value="P:lipid metabolic process"/>
    <property type="evidence" value="ECO:0007669"/>
    <property type="project" value="InterPro"/>
</dbReference>
<sequence length="221" mass="23926">MRLIAHRGFAATAPENTIAAVQSAADHADAVEFDVQRCGSGELVVIHDDTIDRVTGTSGTVADLSLADLKTHAVLESDEQIPTLEEMLAALPPDIEVNLEMKAEGIAADVLETIAEADLENRIVTTSFLLSELRTIRELEPSQPSGLLVSRRLETPVTTAIELDCDVIGANYARCLTTQLVPRAKAVGLEVHAWSLERWLLAKLLELRGVDCVSADRPIRV</sequence>